<dbReference type="PIRSF" id="PIRSF015034">
    <property type="entry name" value="YacH"/>
    <property type="match status" value="1"/>
</dbReference>
<dbReference type="GO" id="GO:1990169">
    <property type="term" value="P:stress response to copper ion"/>
    <property type="evidence" value="ECO:0007669"/>
    <property type="project" value="TreeGrafter"/>
</dbReference>
<keyword evidence="1" id="KW-0742">SOS response</keyword>
<dbReference type="GO" id="GO:0005507">
    <property type="term" value="F:copper ion binding"/>
    <property type="evidence" value="ECO:0007669"/>
    <property type="project" value="TreeGrafter"/>
</dbReference>
<evidence type="ECO:0000259" key="3">
    <source>
        <dbReference type="PROSITE" id="PS50151"/>
    </source>
</evidence>
<evidence type="ECO:0000256" key="1">
    <source>
        <dbReference type="ARBA" id="ARBA00023236"/>
    </source>
</evidence>
<dbReference type="GO" id="GO:1990170">
    <property type="term" value="P:stress response to cadmium ion"/>
    <property type="evidence" value="ECO:0007669"/>
    <property type="project" value="TreeGrafter"/>
</dbReference>
<dbReference type="SUPFAM" id="SSF46600">
    <property type="entry name" value="C-terminal UvrC-binding domain of UvrB"/>
    <property type="match status" value="1"/>
</dbReference>
<organism evidence="4 5">
    <name type="scientific">Verrucomicrobia subdivision 6 bacterium BACL9 MAG-120924-bin69</name>
    <dbReference type="NCBI Taxonomy" id="1655635"/>
    <lineage>
        <taxon>Bacteria</taxon>
        <taxon>Pseudomonadati</taxon>
        <taxon>Verrucomicrobiota</taxon>
        <taxon>Verrucomicrobiia</taxon>
        <taxon>Verrucomicrobiales</taxon>
        <taxon>Verrucomicrobia subdivision 6</taxon>
    </lineage>
</organism>
<dbReference type="PROSITE" id="PS50151">
    <property type="entry name" value="UVR"/>
    <property type="match status" value="1"/>
</dbReference>
<dbReference type="GO" id="GO:0046870">
    <property type="term" value="F:cadmium ion binding"/>
    <property type="evidence" value="ECO:0007669"/>
    <property type="project" value="TreeGrafter"/>
</dbReference>
<proteinExistence type="predicted"/>
<keyword evidence="1" id="KW-0227">DNA damage</keyword>
<feature type="domain" description="UVR" evidence="3">
    <location>
        <begin position="143"/>
        <end position="178"/>
    </location>
</feature>
<gene>
    <name evidence="4" type="ORF">ABS33_05300</name>
</gene>
<feature type="compositionally biased region" description="Basic residues" evidence="2">
    <location>
        <begin position="131"/>
        <end position="147"/>
    </location>
</feature>
<dbReference type="InterPro" id="IPR036876">
    <property type="entry name" value="UVR_dom_sf"/>
</dbReference>
<protein>
    <recommendedName>
        <fullName evidence="3">UVR domain-containing protein</fullName>
    </recommendedName>
</protein>
<sequence>MECTFCPGNQATCHLSKLVNAKSIDVHVCEKCIPQLGQKDLVDFDIWGAVSKLAASKGKEDPAAAVENEIKEISAKSLLIPSPTPAASNKCSSCGFTSEDVRKTGRLGCGECYGVFASLLQDVLNDCQKGTRHAGKMPKSLRKPNKKRLQEDLSTAVGKEQFEEAARIRDELGKIGEEG</sequence>
<dbReference type="PANTHER" id="PTHR38430">
    <property type="entry name" value="PROTEIN-ARGININE KINASE ACTIVATOR PROTEIN"/>
    <property type="match status" value="1"/>
</dbReference>
<dbReference type="Pfam" id="PF02151">
    <property type="entry name" value="UVR"/>
    <property type="match status" value="1"/>
</dbReference>
<comment type="caution">
    <text evidence="4">The sequence shown here is derived from an EMBL/GenBank/DDBJ whole genome shotgun (WGS) entry which is preliminary data.</text>
</comment>
<feature type="region of interest" description="Disordered" evidence="2">
    <location>
        <begin position="131"/>
        <end position="154"/>
    </location>
</feature>
<name>A0A0R2XAZ0_9BACT</name>
<dbReference type="PANTHER" id="PTHR38430:SF1">
    <property type="entry name" value="PROTEIN-ARGININE KINASE ACTIVATOR PROTEIN"/>
    <property type="match status" value="1"/>
</dbReference>
<reference evidence="4 5" key="1">
    <citation type="submission" date="2015-10" db="EMBL/GenBank/DDBJ databases">
        <title>Metagenome-Assembled Genomes uncover a global brackish microbiome.</title>
        <authorList>
            <person name="Hugerth L.W."/>
            <person name="Larsson J."/>
            <person name="Alneberg J."/>
            <person name="Lindh M.V."/>
            <person name="Legrand C."/>
            <person name="Pinhassi J."/>
            <person name="Andersson A.F."/>
        </authorList>
    </citation>
    <scope>NUCLEOTIDE SEQUENCE [LARGE SCALE GENOMIC DNA]</scope>
    <source>
        <strain evidence="4">BACL9 MAG-120924-bin69</strain>
    </source>
</reference>
<dbReference type="GO" id="GO:0009432">
    <property type="term" value="P:SOS response"/>
    <property type="evidence" value="ECO:0007669"/>
    <property type="project" value="UniProtKB-KW"/>
</dbReference>
<dbReference type="Proteomes" id="UP000051220">
    <property type="component" value="Unassembled WGS sequence"/>
</dbReference>
<dbReference type="InterPro" id="IPR025542">
    <property type="entry name" value="YacH"/>
</dbReference>
<dbReference type="InterPro" id="IPR001943">
    <property type="entry name" value="UVR_dom"/>
</dbReference>
<evidence type="ECO:0000313" key="5">
    <source>
        <dbReference type="Proteomes" id="UP000051220"/>
    </source>
</evidence>
<dbReference type="EMBL" id="LIDN01000173">
    <property type="protein sequence ID" value="KRP33069.1"/>
    <property type="molecule type" value="Genomic_DNA"/>
</dbReference>
<accession>A0A0R2XAZ0</accession>
<dbReference type="GO" id="GO:0050897">
    <property type="term" value="F:cobalt ion binding"/>
    <property type="evidence" value="ECO:0007669"/>
    <property type="project" value="TreeGrafter"/>
</dbReference>
<evidence type="ECO:0000256" key="2">
    <source>
        <dbReference type="SAM" id="MobiDB-lite"/>
    </source>
</evidence>
<evidence type="ECO:0000313" key="4">
    <source>
        <dbReference type="EMBL" id="KRP33069.1"/>
    </source>
</evidence>
<dbReference type="AlphaFoldDB" id="A0A0R2XAZ0"/>
<dbReference type="GO" id="GO:0008270">
    <property type="term" value="F:zinc ion binding"/>
    <property type="evidence" value="ECO:0007669"/>
    <property type="project" value="TreeGrafter"/>
</dbReference>